<dbReference type="EMBL" id="CMVM020000076">
    <property type="status" value="NOT_ANNOTATED_CDS"/>
    <property type="molecule type" value="Genomic_DNA"/>
</dbReference>
<evidence type="ECO:0000313" key="1">
    <source>
        <dbReference type="EnsemblMetazoa" id="OVOC2781.1"/>
    </source>
</evidence>
<dbReference type="Proteomes" id="UP000024404">
    <property type="component" value="Unassembled WGS sequence"/>
</dbReference>
<reference evidence="2" key="1">
    <citation type="submission" date="2013-10" db="EMBL/GenBank/DDBJ databases">
        <title>Genome sequencing of Onchocerca volvulus.</title>
        <authorList>
            <person name="Cotton J."/>
            <person name="Tsai J."/>
            <person name="Stanley E."/>
            <person name="Tracey A."/>
            <person name="Holroyd N."/>
            <person name="Lustigman S."/>
            <person name="Berriman M."/>
        </authorList>
    </citation>
    <scope>NUCLEOTIDE SEQUENCE</scope>
</reference>
<sequence>MTNIFTAKRINMFTAKTLRFTDKQCEIDQHEATRWRAGIFEMGLPKTISTLTARLRRLFHRSRDSGLYADVSFELLAATPIPTVFHARSRDAVSDTGKCYIGEEEDLEASQ</sequence>
<accession>A0A8R1TR67</accession>
<organism evidence="1 2">
    <name type="scientific">Onchocerca volvulus</name>
    <dbReference type="NCBI Taxonomy" id="6282"/>
    <lineage>
        <taxon>Eukaryota</taxon>
        <taxon>Metazoa</taxon>
        <taxon>Ecdysozoa</taxon>
        <taxon>Nematoda</taxon>
        <taxon>Chromadorea</taxon>
        <taxon>Rhabditida</taxon>
        <taxon>Spirurina</taxon>
        <taxon>Spiruromorpha</taxon>
        <taxon>Filarioidea</taxon>
        <taxon>Onchocercidae</taxon>
        <taxon>Onchocerca</taxon>
    </lineage>
</organism>
<keyword evidence="2" id="KW-1185">Reference proteome</keyword>
<reference evidence="1" key="2">
    <citation type="submission" date="2022-06" db="UniProtKB">
        <authorList>
            <consortium name="EnsemblMetazoa"/>
        </authorList>
    </citation>
    <scope>IDENTIFICATION</scope>
</reference>
<name>A0A8R1TR67_ONCVO</name>
<dbReference type="EnsemblMetazoa" id="OVOC2781.1">
    <property type="protein sequence ID" value="OVOC2781.1"/>
    <property type="gene ID" value="WBGene00239590"/>
</dbReference>
<dbReference type="AlphaFoldDB" id="A0A8R1TR67"/>
<evidence type="ECO:0000313" key="2">
    <source>
        <dbReference type="Proteomes" id="UP000024404"/>
    </source>
</evidence>
<protein>
    <submittedName>
        <fullName evidence="1">Uncharacterized protein</fullName>
    </submittedName>
</protein>
<proteinExistence type="predicted"/>